<feature type="transmembrane region" description="Helical" evidence="7">
    <location>
        <begin position="570"/>
        <end position="590"/>
    </location>
</feature>
<dbReference type="Pfam" id="PF13641">
    <property type="entry name" value="Glyco_tranf_2_3"/>
    <property type="match status" value="1"/>
</dbReference>
<evidence type="ECO:0000256" key="1">
    <source>
        <dbReference type="ARBA" id="ARBA00004141"/>
    </source>
</evidence>
<keyword evidence="4 7" id="KW-0812">Transmembrane</keyword>
<keyword evidence="9" id="KW-1185">Reference proteome</keyword>
<dbReference type="STRING" id="1227077.SAMN04515668_0054"/>
<evidence type="ECO:0000256" key="5">
    <source>
        <dbReference type="ARBA" id="ARBA00022989"/>
    </source>
</evidence>
<feature type="transmembrane region" description="Helical" evidence="7">
    <location>
        <begin position="473"/>
        <end position="494"/>
    </location>
</feature>
<dbReference type="GO" id="GO:0016758">
    <property type="term" value="F:hexosyltransferase activity"/>
    <property type="evidence" value="ECO:0007669"/>
    <property type="project" value="TreeGrafter"/>
</dbReference>
<evidence type="ECO:0000256" key="7">
    <source>
        <dbReference type="SAM" id="Phobius"/>
    </source>
</evidence>
<evidence type="ECO:0000256" key="3">
    <source>
        <dbReference type="ARBA" id="ARBA00022679"/>
    </source>
</evidence>
<proteinExistence type="predicted"/>
<feature type="transmembrane region" description="Helical" evidence="7">
    <location>
        <begin position="75"/>
        <end position="92"/>
    </location>
</feature>
<evidence type="ECO:0000313" key="9">
    <source>
        <dbReference type="Proteomes" id="UP000199029"/>
    </source>
</evidence>
<comment type="subcellular location">
    <subcellularLocation>
        <location evidence="1">Membrane</location>
        <topology evidence="1">Multi-pass membrane protein</topology>
    </subcellularLocation>
</comment>
<feature type="transmembrane region" description="Helical" evidence="7">
    <location>
        <begin position="367"/>
        <end position="388"/>
    </location>
</feature>
<dbReference type="CDD" id="cd06421">
    <property type="entry name" value="CESA_CelA_like"/>
    <property type="match status" value="1"/>
</dbReference>
<protein>
    <submittedName>
        <fullName evidence="8">Cellulose synthase (UDP-forming)</fullName>
    </submittedName>
</protein>
<keyword evidence="6 7" id="KW-0472">Membrane</keyword>
<feature type="transmembrane region" description="Helical" evidence="7">
    <location>
        <begin position="52"/>
        <end position="69"/>
    </location>
</feature>
<keyword evidence="3" id="KW-0808">Transferase</keyword>
<dbReference type="Gene3D" id="3.20.20.80">
    <property type="entry name" value="Glycosidases"/>
    <property type="match status" value="1"/>
</dbReference>
<sequence>MSSDIYQSKDKRPSASMANNLVSVEETTPKKVPHEGVTVQFQDAKGTKQMRILVVIGLALLAQFFWWFADSDHMGYAPLYWLLTFSLCYKMLRMLHEWYHYVHVKEPIAPAVPENAPLRTVDMLTTACPGEPHDMIIRTLESLVAVRYPHTTYLCDEGDDPELRAVCERLGVVHVTRIEKKHAKAGNINNALRQATGEFCVVLDPDHEVTPDFLDQVMAYFEDETVGYVQVVQAYGNQKDSLVALGAAEQTYHFYGPLMMGMNSYNTVQAIGANCTFRRVALDGIGGHAAGLTEDMHTAMRLHAAGWKSIYAPVVVSRGLVPSSLGAFYMQQLKWARGTFDLLAHVYPKLFKNFSWRQRLHYLTLPLYFLSGIVALIDITVPIASLLLLEFPWHLSLPEFAVHMLPVTMVGLLIRYNAQQWLRERHEPGLHLAGGFLRIATWWVYSLGLVYTFLNVKVPYLPTPKEGKVKNEWLLCVPNLLLAIISIGAAAYSMQVQGIRGPYTKLMATLALINAAILLISVVMAQHALLNRLRSFLWSTRPLHAAKQWVENILASGSGVITRRLRTGSVAFAAGLAILHTLATAGFILVQWREQVGISEDYIWAHTGFGPLRIGQPNTGSATPLAMRPVAEASTQPAVTWGPAAKATTQIVSLELPAGTPPQVPVAAIEEINQRGDIPVLTWDMDETAATNNQLFQQQVLQLIARENQVLLRPMFKKTGPTAHRQAWQRMVKSYRASGDTTVVWVWTPPRPDSVGTYFPGAANVTWIASDCRTTAATPEMATNCYAPFREQIAAQIEMQSKPIILFVPQTYASDSYVWASKLETRYPEVKAVVFTPATPRAKPTKTLAQQRPKPVN</sequence>
<keyword evidence="5 7" id="KW-1133">Transmembrane helix</keyword>
<name>A0A1I5SGM8_HYMAR</name>
<dbReference type="AlphaFoldDB" id="A0A1I5SGM8"/>
<dbReference type="PANTHER" id="PTHR43867">
    <property type="entry name" value="CELLULOSE SYNTHASE CATALYTIC SUBUNIT A [UDP-FORMING]"/>
    <property type="match status" value="1"/>
</dbReference>
<organism evidence="8 9">
    <name type="scientific">Hymenobacter arizonensis</name>
    <name type="common">Siccationidurans arizonensis</name>
    <dbReference type="NCBI Taxonomy" id="1227077"/>
    <lineage>
        <taxon>Bacteria</taxon>
        <taxon>Pseudomonadati</taxon>
        <taxon>Bacteroidota</taxon>
        <taxon>Cytophagia</taxon>
        <taxon>Cytophagales</taxon>
        <taxon>Hymenobacteraceae</taxon>
        <taxon>Hymenobacter</taxon>
    </lineage>
</organism>
<dbReference type="InterPro" id="IPR029044">
    <property type="entry name" value="Nucleotide-diphossugar_trans"/>
</dbReference>
<dbReference type="SUPFAM" id="SSF51445">
    <property type="entry name" value="(Trans)glycosidases"/>
    <property type="match status" value="1"/>
</dbReference>
<dbReference type="PANTHER" id="PTHR43867:SF2">
    <property type="entry name" value="CELLULOSE SYNTHASE CATALYTIC SUBUNIT A [UDP-FORMING]"/>
    <property type="match status" value="1"/>
</dbReference>
<dbReference type="GO" id="GO:0005886">
    <property type="term" value="C:plasma membrane"/>
    <property type="evidence" value="ECO:0007669"/>
    <property type="project" value="TreeGrafter"/>
</dbReference>
<dbReference type="Gene3D" id="3.90.550.10">
    <property type="entry name" value="Spore Coat Polysaccharide Biosynthesis Protein SpsA, Chain A"/>
    <property type="match status" value="1"/>
</dbReference>
<keyword evidence="2" id="KW-0328">Glycosyltransferase</keyword>
<evidence type="ECO:0000256" key="4">
    <source>
        <dbReference type="ARBA" id="ARBA00022692"/>
    </source>
</evidence>
<feature type="transmembrane region" description="Helical" evidence="7">
    <location>
        <begin position="506"/>
        <end position="529"/>
    </location>
</feature>
<accession>A0A1I5SGM8</accession>
<evidence type="ECO:0000256" key="6">
    <source>
        <dbReference type="ARBA" id="ARBA00023136"/>
    </source>
</evidence>
<dbReference type="SUPFAM" id="SSF53448">
    <property type="entry name" value="Nucleotide-diphospho-sugar transferases"/>
    <property type="match status" value="1"/>
</dbReference>
<dbReference type="InterPro" id="IPR017853">
    <property type="entry name" value="GH"/>
</dbReference>
<feature type="transmembrane region" description="Helical" evidence="7">
    <location>
        <begin position="430"/>
        <end position="453"/>
    </location>
</feature>
<dbReference type="Proteomes" id="UP000199029">
    <property type="component" value="Unassembled WGS sequence"/>
</dbReference>
<dbReference type="InterPro" id="IPR050321">
    <property type="entry name" value="Glycosyltr_2/OpgH_subfam"/>
</dbReference>
<dbReference type="EMBL" id="FOXS01000001">
    <property type="protein sequence ID" value="SFP69893.1"/>
    <property type="molecule type" value="Genomic_DNA"/>
</dbReference>
<reference evidence="9" key="1">
    <citation type="submission" date="2016-10" db="EMBL/GenBank/DDBJ databases">
        <authorList>
            <person name="Varghese N."/>
            <person name="Submissions S."/>
        </authorList>
    </citation>
    <scope>NUCLEOTIDE SEQUENCE [LARGE SCALE GENOMIC DNA]</scope>
    <source>
        <strain evidence="9">OR362-8,ATCC BAA-1266,JCM 13504</strain>
    </source>
</reference>
<evidence type="ECO:0000256" key="2">
    <source>
        <dbReference type="ARBA" id="ARBA00022676"/>
    </source>
</evidence>
<gene>
    <name evidence="8" type="ORF">SAMN04515668_0054</name>
</gene>
<evidence type="ECO:0000313" key="8">
    <source>
        <dbReference type="EMBL" id="SFP69893.1"/>
    </source>
</evidence>